<dbReference type="InterPro" id="IPR002893">
    <property type="entry name" value="Znf_MYND"/>
</dbReference>
<comment type="caution">
    <text evidence="6">The sequence shown here is derived from an EMBL/GenBank/DDBJ whole genome shotgun (WGS) entry which is preliminary data.</text>
</comment>
<feature type="domain" description="MYND-type" evidence="5">
    <location>
        <begin position="403"/>
        <end position="442"/>
    </location>
</feature>
<keyword evidence="3" id="KW-0862">Zinc</keyword>
<dbReference type="AlphaFoldDB" id="A0A8H7D7I6"/>
<evidence type="ECO:0000313" key="6">
    <source>
        <dbReference type="EMBL" id="KAF7362292.1"/>
    </source>
</evidence>
<proteinExistence type="predicted"/>
<dbReference type="SUPFAM" id="SSF144232">
    <property type="entry name" value="HIT/MYND zinc finger-like"/>
    <property type="match status" value="1"/>
</dbReference>
<evidence type="ECO:0000256" key="4">
    <source>
        <dbReference type="PROSITE-ProRule" id="PRU00134"/>
    </source>
</evidence>
<accession>A0A8H7D7I6</accession>
<dbReference type="OrthoDB" id="3040823at2759"/>
<gene>
    <name evidence="6" type="ORF">MVEN_00575800</name>
</gene>
<dbReference type="Gene3D" id="6.10.140.2220">
    <property type="match status" value="1"/>
</dbReference>
<keyword evidence="7" id="KW-1185">Reference proteome</keyword>
<evidence type="ECO:0000259" key="5">
    <source>
        <dbReference type="PROSITE" id="PS50865"/>
    </source>
</evidence>
<reference evidence="6" key="1">
    <citation type="submission" date="2020-05" db="EMBL/GenBank/DDBJ databases">
        <title>Mycena genomes resolve the evolution of fungal bioluminescence.</title>
        <authorList>
            <person name="Tsai I.J."/>
        </authorList>
    </citation>
    <scope>NUCLEOTIDE SEQUENCE</scope>
    <source>
        <strain evidence="6">CCC161011</strain>
    </source>
</reference>
<dbReference type="PROSITE" id="PS50865">
    <property type="entry name" value="ZF_MYND_2"/>
    <property type="match status" value="1"/>
</dbReference>
<evidence type="ECO:0000256" key="3">
    <source>
        <dbReference type="ARBA" id="ARBA00022833"/>
    </source>
</evidence>
<dbReference type="GO" id="GO:0008270">
    <property type="term" value="F:zinc ion binding"/>
    <property type="evidence" value="ECO:0007669"/>
    <property type="project" value="UniProtKB-KW"/>
</dbReference>
<name>A0A8H7D7I6_9AGAR</name>
<dbReference type="Proteomes" id="UP000620124">
    <property type="component" value="Unassembled WGS sequence"/>
</dbReference>
<evidence type="ECO:0000313" key="7">
    <source>
        <dbReference type="Proteomes" id="UP000620124"/>
    </source>
</evidence>
<sequence>MAPSIISSLALELKTVPEPRRRLEIVRALGLLMCLPSERAQAPLILQILLEDLETQPTYLCIGVETLQAIARVPRHFDSSHGPRLINDLLNAWPKLFHWLWMRTSSLVIPPVDSDDATINSYYYSAVIYAISLYAGHPDLVRRSAENDSTPTALLVTRLCFTPDCQCVTLGIAATMPSRATFIPRIDIEDCSFLNHHISSTIELLLHAPGVELSTLSPDLSSLEAHLGMIVALSRAQRHIYAFINHHSSTLAAKALLSLSNLSGDMTVIAKCISLCVEHLCLILEASAGFEPILEALDAMLLPVLIKCYAHIPQLNARVATEQDAPSLLATVLSKYLVFISVRERISKSLAIIAATGSEGLLVQNSPFATAWFKFKALAIQRSQIEERRVHLKNEIVCSNITCRKCKAKADLACCSRCHVSFYCSKACQIYDWKHGGHRKSCINPYPGLSFSFLCRPLITQLRANDANYLGLAPDRKNFPIGNRDLRGVDEVVRHDLKLKLPEIHAAWKAHRRAGPVIVFDYTTNPPGFTTMDADARRPPHSHVSDRQALFWKETVEMVDAARKRGVDKGVLVINVAAGSAPHSTAVPITLNELQSTIDSPGPLFGPSATLCVG</sequence>
<evidence type="ECO:0000256" key="1">
    <source>
        <dbReference type="ARBA" id="ARBA00022723"/>
    </source>
</evidence>
<keyword evidence="2 4" id="KW-0863">Zinc-finger</keyword>
<organism evidence="6 7">
    <name type="scientific">Mycena venus</name>
    <dbReference type="NCBI Taxonomy" id="2733690"/>
    <lineage>
        <taxon>Eukaryota</taxon>
        <taxon>Fungi</taxon>
        <taxon>Dikarya</taxon>
        <taxon>Basidiomycota</taxon>
        <taxon>Agaricomycotina</taxon>
        <taxon>Agaricomycetes</taxon>
        <taxon>Agaricomycetidae</taxon>
        <taxon>Agaricales</taxon>
        <taxon>Marasmiineae</taxon>
        <taxon>Mycenaceae</taxon>
        <taxon>Mycena</taxon>
    </lineage>
</organism>
<protein>
    <recommendedName>
        <fullName evidence="5">MYND-type domain-containing protein</fullName>
    </recommendedName>
</protein>
<keyword evidence="1" id="KW-0479">Metal-binding</keyword>
<dbReference type="EMBL" id="JACAZI010000004">
    <property type="protein sequence ID" value="KAF7362292.1"/>
    <property type="molecule type" value="Genomic_DNA"/>
</dbReference>
<evidence type="ECO:0000256" key="2">
    <source>
        <dbReference type="ARBA" id="ARBA00022771"/>
    </source>
</evidence>